<evidence type="ECO:0000259" key="8">
    <source>
        <dbReference type="Pfam" id="PF05140"/>
    </source>
</evidence>
<feature type="transmembrane region" description="Helical" evidence="7">
    <location>
        <begin position="179"/>
        <end position="202"/>
    </location>
</feature>
<keyword evidence="2 6" id="KW-0812">Transmembrane</keyword>
<dbReference type="Pfam" id="PF05140">
    <property type="entry name" value="ResB"/>
    <property type="match status" value="2"/>
</dbReference>
<comment type="function">
    <text evidence="6">Required during biogenesis of c-type cytochromes (cytochrome c6 and cytochrome f) at the step of heme attachment.</text>
</comment>
<dbReference type="HAMAP" id="MF_01392">
    <property type="entry name" value="CytC_Ccs1"/>
    <property type="match status" value="1"/>
</dbReference>
<keyword evidence="6" id="KW-0793">Thylakoid</keyword>
<dbReference type="PANTHER" id="PTHR31566">
    <property type="entry name" value="CYTOCHROME C BIOGENESIS PROTEIN CCS1, CHLOROPLASTIC"/>
    <property type="match status" value="1"/>
</dbReference>
<protein>
    <recommendedName>
        <fullName evidence="6">Cytochrome c biogenesis protein CcsB</fullName>
    </recommendedName>
</protein>
<evidence type="ECO:0000256" key="5">
    <source>
        <dbReference type="ARBA" id="ARBA00023136"/>
    </source>
</evidence>
<dbReference type="EMBL" id="JADEXQ010000004">
    <property type="protein sequence ID" value="MBE9028517.1"/>
    <property type="molecule type" value="Genomic_DNA"/>
</dbReference>
<accession>A0A928Z1Z6</accession>
<dbReference type="Proteomes" id="UP000625316">
    <property type="component" value="Unassembled WGS sequence"/>
</dbReference>
<comment type="subcellular location">
    <subcellularLocation>
        <location evidence="6">Cellular thylakoid membrane</location>
        <topology evidence="6">Multi-pass membrane protein</topology>
    </subcellularLocation>
    <subcellularLocation>
        <location evidence="1">Membrane</location>
        <topology evidence="1">Multi-pass membrane protein</topology>
    </subcellularLocation>
</comment>
<evidence type="ECO:0000313" key="10">
    <source>
        <dbReference type="Proteomes" id="UP000625316"/>
    </source>
</evidence>
<dbReference type="GO" id="GO:0031676">
    <property type="term" value="C:plasma membrane-derived thylakoid membrane"/>
    <property type="evidence" value="ECO:0007669"/>
    <property type="project" value="UniProtKB-SubCell"/>
</dbReference>
<evidence type="ECO:0000256" key="1">
    <source>
        <dbReference type="ARBA" id="ARBA00004141"/>
    </source>
</evidence>
<evidence type="ECO:0000313" key="9">
    <source>
        <dbReference type="EMBL" id="MBE9028517.1"/>
    </source>
</evidence>
<reference evidence="9" key="1">
    <citation type="submission" date="2020-10" db="EMBL/GenBank/DDBJ databases">
        <authorList>
            <person name="Castelo-Branco R."/>
            <person name="Eusebio N."/>
            <person name="Adriana R."/>
            <person name="Vieira A."/>
            <person name="Brugerolle De Fraissinette N."/>
            <person name="Rezende De Castro R."/>
            <person name="Schneider M.P."/>
            <person name="Vasconcelos V."/>
            <person name="Leao P.N."/>
        </authorList>
    </citation>
    <scope>NUCLEOTIDE SEQUENCE</scope>
    <source>
        <strain evidence="9">LEGE 11480</strain>
    </source>
</reference>
<keyword evidence="4 6" id="KW-1133">Transmembrane helix</keyword>
<evidence type="ECO:0000256" key="7">
    <source>
        <dbReference type="SAM" id="Phobius"/>
    </source>
</evidence>
<feature type="domain" description="ResB-like" evidence="8">
    <location>
        <begin position="30"/>
        <end position="302"/>
    </location>
</feature>
<dbReference type="InterPro" id="IPR007816">
    <property type="entry name" value="ResB-like_domain"/>
</dbReference>
<keyword evidence="5 6" id="KW-0472">Membrane</keyword>
<gene>
    <name evidence="6" type="primary">ccsB</name>
    <name evidence="6" type="synonym">ccs1</name>
    <name evidence="9" type="ORF">IQ266_01940</name>
</gene>
<comment type="subunit">
    <text evidence="6">May interact with CcsA.</text>
</comment>
<sequence length="460" mass="51515">MTAAVSLWHKIFATPKRYFNREVLPLLADLKLAIALLLIIAVFSIWGTVIEQGQSLQFYQNNYPEDPALFGFLTWKVLLTAGLDHVYRTWWYLGLLILFGSSLMACTFKRQLPAWKWFTRDQKLYSKPQQFRKFALSAEVPSESITPLMEQLQQRNYRIVSDEHRLYARKGIIGRLAPIVVHISMLIILIGGVVGALTGFIAQEMVPSGQTFQVNNVTDAGPWAASQVPKDWSVKVNRFWIDYLPTGEIDQFYSDMSVLDQGGTEVDRQTIHVNKPLRHKGVTLYQASWSVAAVKVKFNNSPVLELPMGELKTKGGRLWGAWLPLDPNDMSNGASLVVKDLQGLVLIYDKTGKLVSTVRKGMAVELNGIRVSIVDLVGSTGLQIKADPGVPIVYLGFGLLMLSTLMSYISHTQVWGLWQDGRLYLGGVTNRAQVGFEREFLSILDTLEVLPDRVATPSAE</sequence>
<feature type="transmembrane region" description="Helical" evidence="7">
    <location>
        <begin position="89"/>
        <end position="108"/>
    </location>
</feature>
<comment type="caution">
    <text evidence="9">The sequence shown here is derived from an EMBL/GenBank/DDBJ whole genome shotgun (WGS) entry which is preliminary data.</text>
</comment>
<name>A0A928Z1Z6_9CYAN</name>
<evidence type="ECO:0000256" key="2">
    <source>
        <dbReference type="ARBA" id="ARBA00022692"/>
    </source>
</evidence>
<feature type="transmembrane region" description="Helical" evidence="7">
    <location>
        <begin position="26"/>
        <end position="46"/>
    </location>
</feature>
<comment type="similarity">
    <text evidence="6">Belongs to the Ccs1/CcsB family.</text>
</comment>
<evidence type="ECO:0000256" key="3">
    <source>
        <dbReference type="ARBA" id="ARBA00022748"/>
    </source>
</evidence>
<keyword evidence="3 6" id="KW-0201">Cytochrome c-type biogenesis</keyword>
<feature type="domain" description="ResB-like" evidence="8">
    <location>
        <begin position="362"/>
        <end position="440"/>
    </location>
</feature>
<evidence type="ECO:0000256" key="6">
    <source>
        <dbReference type="HAMAP-Rule" id="MF_01392"/>
    </source>
</evidence>
<keyword evidence="10" id="KW-1185">Reference proteome</keyword>
<dbReference type="RefSeq" id="WP_264323341.1">
    <property type="nucleotide sequence ID" value="NZ_JADEXQ010000004.1"/>
</dbReference>
<dbReference type="PANTHER" id="PTHR31566:SF0">
    <property type="entry name" value="CYTOCHROME C BIOGENESIS PROTEIN CCS1, CHLOROPLASTIC"/>
    <property type="match status" value="1"/>
</dbReference>
<dbReference type="AlphaFoldDB" id="A0A928Z1Z6"/>
<proteinExistence type="inferred from homology"/>
<evidence type="ECO:0000256" key="4">
    <source>
        <dbReference type="ARBA" id="ARBA00022989"/>
    </source>
</evidence>
<dbReference type="GO" id="GO:0017004">
    <property type="term" value="P:cytochrome complex assembly"/>
    <property type="evidence" value="ECO:0007669"/>
    <property type="project" value="UniProtKB-UniRule"/>
</dbReference>
<organism evidence="9 10">
    <name type="scientific">Romeriopsis navalis LEGE 11480</name>
    <dbReference type="NCBI Taxonomy" id="2777977"/>
    <lineage>
        <taxon>Bacteria</taxon>
        <taxon>Bacillati</taxon>
        <taxon>Cyanobacteriota</taxon>
        <taxon>Cyanophyceae</taxon>
        <taxon>Leptolyngbyales</taxon>
        <taxon>Leptolyngbyaceae</taxon>
        <taxon>Romeriopsis</taxon>
        <taxon>Romeriopsis navalis</taxon>
    </lineage>
</organism>
<dbReference type="InterPro" id="IPR023494">
    <property type="entry name" value="Cyt_c_bgen_Ccs1/CcsB/ResB"/>
</dbReference>